<dbReference type="RefSeq" id="WP_115792355.1">
    <property type="nucleotide sequence ID" value="NZ_QSLN01000004.1"/>
</dbReference>
<comment type="caution">
    <text evidence="2">The sequence shown here is derived from an EMBL/GenBank/DDBJ whole genome shotgun (WGS) entry which is preliminary data.</text>
</comment>
<dbReference type="EMBL" id="QSLN01000004">
    <property type="protein sequence ID" value="RDV83595.1"/>
    <property type="molecule type" value="Genomic_DNA"/>
</dbReference>
<dbReference type="GO" id="GO:0051607">
    <property type="term" value="P:defense response to virus"/>
    <property type="evidence" value="ECO:0007669"/>
    <property type="project" value="UniProtKB-KW"/>
</dbReference>
<name>A0A3D8P3X4_9THEO</name>
<dbReference type="NCBIfam" id="TIGR02593">
    <property type="entry name" value="CRISPR_cas5"/>
    <property type="match status" value="1"/>
</dbReference>
<sequence>MVNVAVFDLVGPFAHFRKYYTNSSSLSYAFPPRTALMGTVAAVLGWERDSYYEKLGLNEARFAVVIKVPVRRLIQTVNYIRTKEEDLNRLRKLEAMKGTQVPLELLLPGSTASSLCFRVYFAHRDENVTRELKERLAAGRSHYPLYLGLAEFIAQARLVYYGPPDEIIPAGQEVELHSVLAADYLQRPVLKGEVALNRERAPQSFGAGRKLMPPMSYIYEMQARPWRAELLVPAYSFFLPSGKETVAFMEGKLWPSTPTVTARESA</sequence>
<organism evidence="2 3">
    <name type="scientific">Ammonifex thiophilus</name>
    <dbReference type="NCBI Taxonomy" id="444093"/>
    <lineage>
        <taxon>Bacteria</taxon>
        <taxon>Bacillati</taxon>
        <taxon>Bacillota</taxon>
        <taxon>Clostridia</taxon>
        <taxon>Thermoanaerobacterales</taxon>
        <taxon>Thermoanaerobacteraceae</taxon>
        <taxon>Ammonifex</taxon>
    </lineage>
</organism>
<proteinExistence type="predicted"/>
<dbReference type="NCBIfam" id="TIGR02592">
    <property type="entry name" value="cas_Cas5h"/>
    <property type="match status" value="1"/>
</dbReference>
<dbReference type="Pfam" id="PF09704">
    <property type="entry name" value="Cas_Cas5d"/>
    <property type="match status" value="1"/>
</dbReference>
<keyword evidence="1" id="KW-0051">Antiviral defense</keyword>
<dbReference type="OrthoDB" id="1805474at2"/>
<protein>
    <submittedName>
        <fullName evidence="2">Type I-B CRISPR-associated protein Cas5</fullName>
    </submittedName>
</protein>
<reference evidence="2 3" key="1">
    <citation type="submission" date="2018-08" db="EMBL/GenBank/DDBJ databases">
        <title>Form III RuBisCO-mediated autotrophy in Thermodesulfobium bacteria.</title>
        <authorList>
            <person name="Toshchakov S.V."/>
            <person name="Kublanov I.V."/>
            <person name="Frolov E."/>
            <person name="Bonch-Osmolovskaya E.A."/>
            <person name="Tourova T.P."/>
            <person name="Chernych N.A."/>
            <person name="Lebedinsky A.V."/>
        </authorList>
    </citation>
    <scope>NUCLEOTIDE SEQUENCE [LARGE SCALE GENOMIC DNA]</scope>
    <source>
        <strain evidence="2 3">SR</strain>
    </source>
</reference>
<dbReference type="Proteomes" id="UP000256329">
    <property type="component" value="Unassembled WGS sequence"/>
</dbReference>
<dbReference type="GO" id="GO:0043571">
    <property type="term" value="P:maintenance of CRISPR repeat elements"/>
    <property type="evidence" value="ECO:0007669"/>
    <property type="project" value="InterPro"/>
</dbReference>
<dbReference type="InterPro" id="IPR013421">
    <property type="entry name" value="CRISPR-assoc_prot_Cas5_HALMA"/>
</dbReference>
<dbReference type="InterPro" id="IPR021124">
    <property type="entry name" value="CRISPR-assoc_prot_Cas5"/>
</dbReference>
<evidence type="ECO:0000256" key="1">
    <source>
        <dbReference type="ARBA" id="ARBA00023118"/>
    </source>
</evidence>
<gene>
    <name evidence="2" type="primary">cas5b</name>
    <name evidence="2" type="ORF">DXX99_04665</name>
</gene>
<evidence type="ECO:0000313" key="3">
    <source>
        <dbReference type="Proteomes" id="UP000256329"/>
    </source>
</evidence>
<keyword evidence="3" id="KW-1185">Reference proteome</keyword>
<dbReference type="AlphaFoldDB" id="A0A3D8P3X4"/>
<dbReference type="Gene3D" id="3.30.70.2660">
    <property type="match status" value="1"/>
</dbReference>
<evidence type="ECO:0000313" key="2">
    <source>
        <dbReference type="EMBL" id="RDV83595.1"/>
    </source>
</evidence>
<accession>A0A3D8P3X4</accession>
<dbReference type="InterPro" id="IPR013422">
    <property type="entry name" value="CRISPR-assoc_prot_Cas5_N"/>
</dbReference>